<dbReference type="Pfam" id="PF00641">
    <property type="entry name" value="Zn_ribbon_RanBP"/>
    <property type="match status" value="3"/>
</dbReference>
<feature type="domain" description="RanBD1" evidence="7">
    <location>
        <begin position="1228"/>
        <end position="1357"/>
    </location>
</feature>
<evidence type="ECO:0000313" key="9">
    <source>
        <dbReference type="EMBL" id="CAL8110487.1"/>
    </source>
</evidence>
<dbReference type="SUPFAM" id="SSF90209">
    <property type="entry name" value="Ran binding protein zinc finger-like"/>
    <property type="match status" value="3"/>
</dbReference>
<evidence type="ECO:0000256" key="4">
    <source>
        <dbReference type="ARBA" id="ARBA00022833"/>
    </source>
</evidence>
<keyword evidence="3 5" id="KW-0863">Zinc-finger</keyword>
<dbReference type="SUPFAM" id="SSF50729">
    <property type="entry name" value="PH domain-like"/>
    <property type="match status" value="4"/>
</dbReference>
<evidence type="ECO:0000256" key="2">
    <source>
        <dbReference type="ARBA" id="ARBA00022723"/>
    </source>
</evidence>
<dbReference type="PANTHER" id="PTHR23138">
    <property type="entry name" value="RAN BINDING PROTEIN"/>
    <property type="match status" value="1"/>
</dbReference>
<evidence type="ECO:0000256" key="5">
    <source>
        <dbReference type="PROSITE-ProRule" id="PRU00322"/>
    </source>
</evidence>
<feature type="compositionally biased region" description="Acidic residues" evidence="6">
    <location>
        <begin position="1601"/>
        <end position="1611"/>
    </location>
</feature>
<evidence type="ECO:0000313" key="10">
    <source>
        <dbReference type="Proteomes" id="UP001642540"/>
    </source>
</evidence>
<dbReference type="EMBL" id="CAXLJM020000045">
    <property type="protein sequence ID" value="CAL8110487.1"/>
    <property type="molecule type" value="Genomic_DNA"/>
</dbReference>
<dbReference type="SUPFAM" id="SSF48452">
    <property type="entry name" value="TPR-like"/>
    <property type="match status" value="1"/>
</dbReference>
<proteinExistence type="predicted"/>
<feature type="region of interest" description="Disordered" evidence="6">
    <location>
        <begin position="1576"/>
        <end position="1611"/>
    </location>
</feature>
<keyword evidence="2" id="KW-0479">Metal-binding</keyword>
<keyword evidence="4" id="KW-0862">Zinc</keyword>
<dbReference type="Pfam" id="PF00638">
    <property type="entry name" value="Ran_BP1"/>
    <property type="match status" value="3"/>
</dbReference>
<dbReference type="PROSITE" id="PS01358">
    <property type="entry name" value="ZF_RANBP2_1"/>
    <property type="match status" value="3"/>
</dbReference>
<dbReference type="PANTHER" id="PTHR23138:SF87">
    <property type="entry name" value="E3 SUMO-PROTEIN LIGASE RANBP2"/>
    <property type="match status" value="1"/>
</dbReference>
<feature type="region of interest" description="Disordered" evidence="6">
    <location>
        <begin position="842"/>
        <end position="869"/>
    </location>
</feature>
<dbReference type="InterPro" id="IPR045255">
    <property type="entry name" value="RanBP1-like"/>
</dbReference>
<feature type="domain" description="RanBP2-type" evidence="8">
    <location>
        <begin position="331"/>
        <end position="360"/>
    </location>
</feature>
<feature type="domain" description="RanBP2-type" evidence="8">
    <location>
        <begin position="1057"/>
        <end position="1086"/>
    </location>
</feature>
<comment type="caution">
    <text evidence="9">The sequence shown here is derived from an EMBL/GenBank/DDBJ whole genome shotgun (WGS) entry which is preliminary data.</text>
</comment>
<dbReference type="CDD" id="cd00835">
    <property type="entry name" value="RanBD_family"/>
    <property type="match status" value="2"/>
</dbReference>
<dbReference type="Gene3D" id="2.30.29.30">
    <property type="entry name" value="Pleckstrin-homology domain (PH domain)/Phosphotyrosine-binding domain (PTB)"/>
    <property type="match status" value="3"/>
</dbReference>
<evidence type="ECO:0008006" key="11">
    <source>
        <dbReference type="Google" id="ProtNLM"/>
    </source>
</evidence>
<dbReference type="Gene3D" id="1.25.40.10">
    <property type="entry name" value="Tetratricopeptide repeat domain"/>
    <property type="match status" value="1"/>
</dbReference>
<feature type="domain" description="RanBP2-type" evidence="8">
    <location>
        <begin position="705"/>
        <end position="734"/>
    </location>
</feature>
<feature type="compositionally biased region" description="Polar residues" evidence="6">
    <location>
        <begin position="135"/>
        <end position="155"/>
    </location>
</feature>
<dbReference type="PROSITE" id="PS50199">
    <property type="entry name" value="ZF_RANBP2_2"/>
    <property type="match status" value="3"/>
</dbReference>
<gene>
    <name evidence="9" type="ORF">ODALV1_LOCUS14292</name>
</gene>
<dbReference type="InterPro" id="IPR001876">
    <property type="entry name" value="Znf_RanBP2"/>
</dbReference>
<sequence>MFRSKKDVDAHVRDVFTKCSSENERLKLCFAIAKQYARIKEFESAKRYLDTYLASNPTNSAEANKLMGDIHLELGESELALENYKVSYMEGNARDSLNRVCDLLTKGIGKQETPDSKKKWFDIQKSSQNNTLLTAHSTSTSMNSPVSKTAAQTNGGPPKSGFGHSFLNGSVGTLIPPSPKSNVGSVDLQLRYLERRFDDGIGKIVEQNNLFMDQMLKLKDEMKDLSTKVDQMKTNHLQVETVVSTITTQQTELTVAIKAIQTHQTDLLEAIKKIQIQPREEVDARNTITIRAIDESRESAVVKPTYQLPIEKIAPDAKQPPIMLSQVWKKPEGNWDCGACYVSNSKDITVCVACNTVRPGFETPVKVEPVEAMATKPSFSFGFPTANTTTPFQGFGMLNTLPGNSLELTPKPTLSALPVNMHDSTPKNTLPVNLLSSTPKKSDESKESPFTNLNLAGKFSFADLAKNNSGTPFSGDGNTFSGAGTPLFATSLNTATKSSNDKTANTSTHANTSGNADDGEDDFVPTAEFQPVIPLPPLVEVKKGDENENTIAEYRAKIYRFINEAKEWKERGVGNIKLLQSKAHPNKSRVVMWREKVGKLACNFSLFPDIKVTYYQGNLKVLCFKCQDFAEEPQWEMFTVRFASEENCKNFKEEMERLAILTITSPESTPTKADTSVKNTSFSSSDFANGNKLTEKPLSELFKKPEGNWDCGACYVSNIKDTTVCVACNTVRPGYEAPAISESVDIINPTKPAFSFGFPSANPVTPFQGFGVASTTPVNCNIDSTPKKSEENKDSAFTGLNLSGKFSFADLAKNNNASFSFGGDGNSFSGAGTPLFKTALTTPNKSADEKTGNETVASNTSRNAEDGDDDFVPTAEFQPVIPLPPLVEVKKGDENENTIAEYRAKLYRFVPEAKEWKERGIGNIKLLQSKSDPSKCRVVMWREKIGKLACNFSLFPDIKVTNYQGNPKVLCFKCQDFAEEPQWETFTVRFSSEENCKNFKEEMERLAKLTGEPNCNTTLGDTKETSHVSDVSGLPVSTTLNSNVTANKPLSELFKKPEGTWDCGACYVSNNKDTTTCVACSTVRPGYEATTTTKTDTTEVETKPSFSFGFPAANPTTPFQGFGLSTTLPANNTFDLTPKKSEENKDSPFTNLNLAGKFSFADLAKNNNPSFSFGGDGNTFNGAGAPLFATALNTVTKGSDEKGGTSTTHANTSGNADEPEDDFTPTAEFQPVIPLPPLVEVKKGDENENTIAEYRAKIYRFVSETKEWKERGVGNIKLLQSKSDLSKCRVVMWRDKIGKLACNFSLFPDIKITNYQGNPKVLCFRCQDFAEEPQWETFTCRFGNEDNCADFKNKMLQYAVSPPVSVTSSAAPDLSTCAGCIGCDPDSYKFQNCCSRPLDEVLIDLPLNPDAADSLVPVALNLFDSRDDAIASSDALVSSDRSVVSNSNSPFVSFLQPNNEIPMPIPDKATVSDKGLWTENVEAFNTNTSPLSSFSFSLPNQESAKSSPISFQVKTPTFSFKPVEGSSSIFGGSFSSPLGNLASSATPSPFVSPFGQQQPALNTSATPLTFTWPSSVAQDSTIGSSSAEIKNEGSTERREEDEYEDVDDEEEDCMFEEDAHIFIKENADSAEEFVDKGEGVVRVMYDGESYCARLVIAVNGENIAEHLVAVETVLEASGDRTYEWAAICSFDSPVKSRIKATFVDEDAYLSFQTIMADSLEYAEQVGVTEAILLEDPSGY</sequence>
<evidence type="ECO:0000256" key="3">
    <source>
        <dbReference type="ARBA" id="ARBA00022771"/>
    </source>
</evidence>
<feature type="compositionally biased region" description="Polar residues" evidence="6">
    <location>
        <begin position="853"/>
        <end position="862"/>
    </location>
</feature>
<dbReference type="Proteomes" id="UP001642540">
    <property type="component" value="Unassembled WGS sequence"/>
</dbReference>
<feature type="compositionally biased region" description="Basic and acidic residues" evidence="6">
    <location>
        <begin position="1589"/>
        <end position="1600"/>
    </location>
</feature>
<dbReference type="SMART" id="SM00547">
    <property type="entry name" value="ZnF_RBZ"/>
    <property type="match status" value="3"/>
</dbReference>
<name>A0ABP1QTN3_9HEXA</name>
<keyword evidence="1" id="KW-0597">Phosphoprotein</keyword>
<evidence type="ECO:0000256" key="1">
    <source>
        <dbReference type="ARBA" id="ARBA00022553"/>
    </source>
</evidence>
<dbReference type="PROSITE" id="PS50196">
    <property type="entry name" value="RANBD1"/>
    <property type="match status" value="3"/>
</dbReference>
<feature type="domain" description="RanBD1" evidence="7">
    <location>
        <begin position="528"/>
        <end position="657"/>
    </location>
</feature>
<protein>
    <recommendedName>
        <fullName evidence="11">E3 SUMO-protein ligase RanBP2</fullName>
    </recommendedName>
</protein>
<reference evidence="9 10" key="1">
    <citation type="submission" date="2024-08" db="EMBL/GenBank/DDBJ databases">
        <authorList>
            <person name="Cucini C."/>
            <person name="Frati F."/>
        </authorList>
    </citation>
    <scope>NUCLEOTIDE SEQUENCE [LARGE SCALE GENOMIC DNA]</scope>
</reference>
<feature type="compositionally biased region" description="Polar residues" evidence="6">
    <location>
        <begin position="422"/>
        <end position="439"/>
    </location>
</feature>
<feature type="domain" description="RanBD1" evidence="7">
    <location>
        <begin position="876"/>
        <end position="1012"/>
    </location>
</feature>
<feature type="compositionally biased region" description="Polar residues" evidence="6">
    <location>
        <begin position="496"/>
        <end position="515"/>
    </location>
</feature>
<dbReference type="InterPro" id="IPR011990">
    <property type="entry name" value="TPR-like_helical_dom_sf"/>
</dbReference>
<dbReference type="SMART" id="SM00160">
    <property type="entry name" value="RanBD"/>
    <property type="match status" value="3"/>
</dbReference>
<feature type="region of interest" description="Disordered" evidence="6">
    <location>
        <begin position="135"/>
        <end position="163"/>
    </location>
</feature>
<feature type="compositionally biased region" description="Polar residues" evidence="6">
    <location>
        <begin position="1576"/>
        <end position="1588"/>
    </location>
</feature>
<feature type="region of interest" description="Disordered" evidence="6">
    <location>
        <begin position="1196"/>
        <end position="1229"/>
    </location>
</feature>
<evidence type="ECO:0000259" key="8">
    <source>
        <dbReference type="PROSITE" id="PS50199"/>
    </source>
</evidence>
<dbReference type="InterPro" id="IPR036443">
    <property type="entry name" value="Znf_RanBP2_sf"/>
</dbReference>
<dbReference type="InterPro" id="IPR000156">
    <property type="entry name" value="Ran_bind_dom"/>
</dbReference>
<accession>A0ABP1QTN3</accession>
<feature type="compositionally biased region" description="Polar residues" evidence="6">
    <location>
        <begin position="1204"/>
        <end position="1215"/>
    </location>
</feature>
<evidence type="ECO:0000256" key="6">
    <source>
        <dbReference type="SAM" id="MobiDB-lite"/>
    </source>
</evidence>
<dbReference type="Gene3D" id="4.10.1060.10">
    <property type="entry name" value="Zinc finger, RanBP2-type"/>
    <property type="match status" value="3"/>
</dbReference>
<organism evidence="9 10">
    <name type="scientific">Orchesella dallaii</name>
    <dbReference type="NCBI Taxonomy" id="48710"/>
    <lineage>
        <taxon>Eukaryota</taxon>
        <taxon>Metazoa</taxon>
        <taxon>Ecdysozoa</taxon>
        <taxon>Arthropoda</taxon>
        <taxon>Hexapoda</taxon>
        <taxon>Collembola</taxon>
        <taxon>Entomobryomorpha</taxon>
        <taxon>Entomobryoidea</taxon>
        <taxon>Orchesellidae</taxon>
        <taxon>Orchesellinae</taxon>
        <taxon>Orchesella</taxon>
    </lineage>
</organism>
<evidence type="ECO:0000259" key="7">
    <source>
        <dbReference type="PROSITE" id="PS50196"/>
    </source>
</evidence>
<dbReference type="InterPro" id="IPR011993">
    <property type="entry name" value="PH-like_dom_sf"/>
</dbReference>
<keyword evidence="10" id="KW-1185">Reference proteome</keyword>
<feature type="region of interest" description="Disordered" evidence="6">
    <location>
        <begin position="422"/>
        <end position="449"/>
    </location>
</feature>
<feature type="region of interest" description="Disordered" evidence="6">
    <location>
        <begin position="496"/>
        <end position="522"/>
    </location>
</feature>